<dbReference type="RefSeq" id="XP_018293315.1">
    <property type="nucleotide sequence ID" value="XM_018443022.1"/>
</dbReference>
<organism evidence="7 8">
    <name type="scientific">Phycomyces blakesleeanus (strain ATCC 8743b / DSM 1359 / FGSC 10004 / NBRC 33097 / NRRL 1555)</name>
    <dbReference type="NCBI Taxonomy" id="763407"/>
    <lineage>
        <taxon>Eukaryota</taxon>
        <taxon>Fungi</taxon>
        <taxon>Fungi incertae sedis</taxon>
        <taxon>Mucoromycota</taxon>
        <taxon>Mucoromycotina</taxon>
        <taxon>Mucoromycetes</taxon>
        <taxon>Mucorales</taxon>
        <taxon>Phycomycetaceae</taxon>
        <taxon>Phycomyces</taxon>
    </lineage>
</organism>
<evidence type="ECO:0000259" key="6">
    <source>
        <dbReference type="PROSITE" id="PS51039"/>
    </source>
</evidence>
<accession>A0A162XJA7</accession>
<name>A0A162XJA7_PHYB8</name>
<dbReference type="Pfam" id="PF25403">
    <property type="entry name" value="zf-C2H2_ZFAND2"/>
    <property type="match status" value="1"/>
</dbReference>
<dbReference type="InterPro" id="IPR057357">
    <property type="entry name" value="Znf-C2H2_ZFAND2A/B"/>
</dbReference>
<dbReference type="SUPFAM" id="SSF118310">
    <property type="entry name" value="AN1-like Zinc finger"/>
    <property type="match status" value="2"/>
</dbReference>
<dbReference type="OrthoDB" id="431929at2759"/>
<evidence type="ECO:0000256" key="3">
    <source>
        <dbReference type="ARBA" id="ARBA00022771"/>
    </source>
</evidence>
<protein>
    <recommendedName>
        <fullName evidence="6">AN1-type domain-containing protein</fullName>
    </recommendedName>
</protein>
<dbReference type="SMART" id="SM00154">
    <property type="entry name" value="ZnF_AN1"/>
    <property type="match status" value="2"/>
</dbReference>
<dbReference type="GO" id="GO:0005737">
    <property type="term" value="C:cytoplasm"/>
    <property type="evidence" value="ECO:0007669"/>
    <property type="project" value="TreeGrafter"/>
</dbReference>
<keyword evidence="2" id="KW-0677">Repeat</keyword>
<feature type="domain" description="AN1-type" evidence="6">
    <location>
        <begin position="93"/>
        <end position="136"/>
    </location>
</feature>
<dbReference type="InParanoid" id="A0A162XJA7"/>
<sequence length="136" mass="15372">LMELPDIGKQCTYASCSQLVLDFLPYTCYHCKHIYCQEHFKLEDHQCPSLNDPSLDVRVPTCPICEKPVSVPRGEDPNIKVNQHIQNNCASPKPLDNTCKLKGCKQKLLVPMTCSDCKLSYCVKHRLGIDHQCPGK</sequence>
<keyword evidence="4" id="KW-0862">Zinc</keyword>
<evidence type="ECO:0000313" key="8">
    <source>
        <dbReference type="Proteomes" id="UP000077315"/>
    </source>
</evidence>
<dbReference type="AlphaFoldDB" id="A0A162XJA7"/>
<dbReference type="PROSITE" id="PS51039">
    <property type="entry name" value="ZF_AN1"/>
    <property type="match status" value="2"/>
</dbReference>
<gene>
    <name evidence="7" type="ORF">PHYBLDRAFT_7454</name>
</gene>
<dbReference type="PANTHER" id="PTHR14677">
    <property type="entry name" value="ARSENITE INDUCUBLE RNA ASSOCIATED PROTEIN AIP-1-RELATED"/>
    <property type="match status" value="1"/>
</dbReference>
<reference evidence="8" key="1">
    <citation type="submission" date="2015-06" db="EMBL/GenBank/DDBJ databases">
        <title>Expansion of signal transduction pathways in fungi by whole-genome duplication.</title>
        <authorList>
            <consortium name="DOE Joint Genome Institute"/>
            <person name="Corrochano L.M."/>
            <person name="Kuo A."/>
            <person name="Marcet-Houben M."/>
            <person name="Polaino S."/>
            <person name="Salamov A."/>
            <person name="Villalobos J.M."/>
            <person name="Alvarez M.I."/>
            <person name="Avalos J."/>
            <person name="Benito E.P."/>
            <person name="Benoit I."/>
            <person name="Burger G."/>
            <person name="Camino L.P."/>
            <person name="Canovas D."/>
            <person name="Cerda-Olmedo E."/>
            <person name="Cheng J.-F."/>
            <person name="Dominguez A."/>
            <person name="Elias M."/>
            <person name="Eslava A.P."/>
            <person name="Glaser F."/>
            <person name="Grimwood J."/>
            <person name="Gutierrez G."/>
            <person name="Heitman J."/>
            <person name="Henrissat B."/>
            <person name="Iturriaga E.A."/>
            <person name="Lang B.F."/>
            <person name="Lavin J.L."/>
            <person name="Lee S."/>
            <person name="Li W."/>
            <person name="Lindquist E."/>
            <person name="Lopez-Garcia S."/>
            <person name="Luque E.M."/>
            <person name="Marcos A.T."/>
            <person name="Martin J."/>
            <person name="McCluskey K."/>
            <person name="Medina H.R."/>
            <person name="Miralles-Duran A."/>
            <person name="Miyazaki A."/>
            <person name="Munoz-Torres E."/>
            <person name="Oguiza J.A."/>
            <person name="Ohm R."/>
            <person name="Olmedo M."/>
            <person name="Orejas M."/>
            <person name="Ortiz-Castellanos L."/>
            <person name="Pisabarro A.G."/>
            <person name="Rodriguez-Romero J."/>
            <person name="Ruiz-Herrera J."/>
            <person name="Ruiz-Vazquez R."/>
            <person name="Sanz C."/>
            <person name="Schackwitz W."/>
            <person name="Schmutz J."/>
            <person name="Shahriari M."/>
            <person name="Shelest E."/>
            <person name="Silva-Franco F."/>
            <person name="Soanes D."/>
            <person name="Syed K."/>
            <person name="Tagua V.G."/>
            <person name="Talbot N.J."/>
            <person name="Thon M."/>
            <person name="De vries R.P."/>
            <person name="Wiebenga A."/>
            <person name="Yadav J.S."/>
            <person name="Braun E.L."/>
            <person name="Baker S."/>
            <person name="Garre V."/>
            <person name="Horwitz B."/>
            <person name="Torres-Martinez S."/>
            <person name="Idnurm A."/>
            <person name="Herrera-Estrella A."/>
            <person name="Gabaldon T."/>
            <person name="Grigoriev I.V."/>
        </authorList>
    </citation>
    <scope>NUCLEOTIDE SEQUENCE [LARGE SCALE GENOMIC DNA]</scope>
    <source>
        <strain evidence="8">NRRL 1555(-)</strain>
    </source>
</reference>
<feature type="non-terminal residue" evidence="7">
    <location>
        <position position="1"/>
    </location>
</feature>
<keyword evidence="3 5" id="KW-0863">Zinc-finger</keyword>
<evidence type="ECO:0000256" key="1">
    <source>
        <dbReference type="ARBA" id="ARBA00022723"/>
    </source>
</evidence>
<dbReference type="VEuPathDB" id="FungiDB:PHYBLDRAFT_7454"/>
<dbReference type="PANTHER" id="PTHR14677:SF20">
    <property type="entry name" value="ZINC FINGER AN1-TYPE CONTAINING 2A-RELATED"/>
    <property type="match status" value="1"/>
</dbReference>
<keyword evidence="1" id="KW-0479">Metal-binding</keyword>
<dbReference type="Gene3D" id="4.10.1110.10">
    <property type="entry name" value="AN1-like Zinc finger"/>
    <property type="match status" value="2"/>
</dbReference>
<evidence type="ECO:0000256" key="2">
    <source>
        <dbReference type="ARBA" id="ARBA00022737"/>
    </source>
</evidence>
<keyword evidence="8" id="KW-1185">Reference proteome</keyword>
<evidence type="ECO:0000256" key="5">
    <source>
        <dbReference type="PROSITE-ProRule" id="PRU00449"/>
    </source>
</evidence>
<feature type="domain" description="AN1-type" evidence="6">
    <location>
        <begin position="5"/>
        <end position="55"/>
    </location>
</feature>
<dbReference type="InterPro" id="IPR000058">
    <property type="entry name" value="Znf_AN1"/>
</dbReference>
<feature type="non-terminal residue" evidence="7">
    <location>
        <position position="136"/>
    </location>
</feature>
<dbReference type="STRING" id="763407.A0A162XJA7"/>
<dbReference type="EMBL" id="KV440977">
    <property type="protein sequence ID" value="OAD75275.1"/>
    <property type="molecule type" value="Genomic_DNA"/>
</dbReference>
<dbReference type="GeneID" id="29003928"/>
<evidence type="ECO:0000313" key="7">
    <source>
        <dbReference type="EMBL" id="OAD75275.1"/>
    </source>
</evidence>
<dbReference type="Proteomes" id="UP000077315">
    <property type="component" value="Unassembled WGS sequence"/>
</dbReference>
<dbReference type="InterPro" id="IPR035896">
    <property type="entry name" value="AN1-like_Znf"/>
</dbReference>
<dbReference type="Pfam" id="PF01428">
    <property type="entry name" value="zf-AN1"/>
    <property type="match status" value="2"/>
</dbReference>
<dbReference type="GO" id="GO:0008270">
    <property type="term" value="F:zinc ion binding"/>
    <property type="evidence" value="ECO:0007669"/>
    <property type="project" value="UniProtKB-KW"/>
</dbReference>
<evidence type="ECO:0000256" key="4">
    <source>
        <dbReference type="ARBA" id="ARBA00022833"/>
    </source>
</evidence>
<proteinExistence type="predicted"/>